<reference evidence="2" key="1">
    <citation type="submission" date="2017-03" db="EMBL/GenBank/DDBJ databases">
        <title>Phytopthora megakarya and P. palmivora, two closely related causual agents of cacao black pod achieved similar genome size and gene model numbers by different mechanisms.</title>
        <authorList>
            <person name="Ali S."/>
            <person name="Shao J."/>
            <person name="Larry D.J."/>
            <person name="Kronmiller B."/>
            <person name="Shen D."/>
            <person name="Strem M.D."/>
            <person name="Melnick R.L."/>
            <person name="Guiltinan M.J."/>
            <person name="Tyler B.M."/>
            <person name="Meinhardt L.W."/>
            <person name="Bailey B.A."/>
        </authorList>
    </citation>
    <scope>NUCLEOTIDE SEQUENCE [LARGE SCALE GENOMIC DNA]</scope>
    <source>
        <strain evidence="2">zdho120</strain>
    </source>
</reference>
<accession>A0A225UX22</accession>
<keyword evidence="2" id="KW-1185">Reference proteome</keyword>
<dbReference type="EMBL" id="NBNE01010402">
    <property type="protein sequence ID" value="OWY97491.1"/>
    <property type="molecule type" value="Genomic_DNA"/>
</dbReference>
<protein>
    <submittedName>
        <fullName evidence="1">Uncharacterized protein</fullName>
    </submittedName>
</protein>
<evidence type="ECO:0000313" key="1">
    <source>
        <dbReference type="EMBL" id="OWY97491.1"/>
    </source>
</evidence>
<dbReference type="OrthoDB" id="10522671at2759"/>
<gene>
    <name evidence="1" type="ORF">PHMEG_00031964</name>
</gene>
<comment type="caution">
    <text evidence="1">The sequence shown here is derived from an EMBL/GenBank/DDBJ whole genome shotgun (WGS) entry which is preliminary data.</text>
</comment>
<sequence>MREQRNVASAKPVSPGETPRNEYLKLRVSNYMGREGEILLHWLVELDNAVSFKEELKLAFEPPQNAFRSRAEFLDL</sequence>
<proteinExistence type="predicted"/>
<organism evidence="1 2">
    <name type="scientific">Phytophthora megakarya</name>
    <dbReference type="NCBI Taxonomy" id="4795"/>
    <lineage>
        <taxon>Eukaryota</taxon>
        <taxon>Sar</taxon>
        <taxon>Stramenopiles</taxon>
        <taxon>Oomycota</taxon>
        <taxon>Peronosporomycetes</taxon>
        <taxon>Peronosporales</taxon>
        <taxon>Peronosporaceae</taxon>
        <taxon>Phytophthora</taxon>
    </lineage>
</organism>
<name>A0A225UX22_9STRA</name>
<dbReference type="Proteomes" id="UP000198211">
    <property type="component" value="Unassembled WGS sequence"/>
</dbReference>
<dbReference type="AlphaFoldDB" id="A0A225UX22"/>
<evidence type="ECO:0000313" key="2">
    <source>
        <dbReference type="Proteomes" id="UP000198211"/>
    </source>
</evidence>